<evidence type="ECO:0000259" key="2">
    <source>
        <dbReference type="Pfam" id="PF07022"/>
    </source>
</evidence>
<evidence type="ECO:0000313" key="4">
    <source>
        <dbReference type="Proteomes" id="UP000243588"/>
    </source>
</evidence>
<dbReference type="Gene3D" id="2.10.109.10">
    <property type="entry name" value="Umud Fragment, subunit A"/>
    <property type="match status" value="1"/>
</dbReference>
<accession>A0A1G8ELW7</accession>
<dbReference type="STRING" id="702745.SAMN05421818_11184"/>
<dbReference type="RefSeq" id="WP_090408535.1">
    <property type="nucleotide sequence ID" value="NZ_FNDQ01000011.1"/>
</dbReference>
<sequence>MKSSIEVIKKLKELLEIKTDFQLAKLLDVKPNTVSSWKSRESLHFEKIITLCEMNKIDLNTLFLEGSEDINGFNLSKRKVKMISVEHHFEYCLDAKKALAVCPTFIFPTEEEIDTAFQISSENMYPTIKVTSYVLSEKISLQDLKPWNVYVLVLKDKGIVCYRFKRKTDTNELFFISDNENYENLIVPENQVKEVFYVRGAFIGNNKNMS</sequence>
<dbReference type="EMBL" id="FNDQ01000011">
    <property type="protein sequence ID" value="SDH70881.1"/>
    <property type="molecule type" value="Genomic_DNA"/>
</dbReference>
<dbReference type="GO" id="GO:0045892">
    <property type="term" value="P:negative regulation of DNA-templated transcription"/>
    <property type="evidence" value="ECO:0007669"/>
    <property type="project" value="InterPro"/>
</dbReference>
<feature type="domain" description="Peptidase S24/S26A/S26B/S26C" evidence="1">
    <location>
        <begin position="106"/>
        <end position="192"/>
    </location>
</feature>
<organism evidence="3 4">
    <name type="scientific">Myroides phaeus</name>
    <dbReference type="NCBI Taxonomy" id="702745"/>
    <lineage>
        <taxon>Bacteria</taxon>
        <taxon>Pseudomonadati</taxon>
        <taxon>Bacteroidota</taxon>
        <taxon>Flavobacteriia</taxon>
        <taxon>Flavobacteriales</taxon>
        <taxon>Flavobacteriaceae</taxon>
        <taxon>Myroides</taxon>
    </lineage>
</organism>
<dbReference type="InterPro" id="IPR036286">
    <property type="entry name" value="LexA/Signal_pep-like_sf"/>
</dbReference>
<feature type="domain" description="Bacteriophage CI repressor N-terminal" evidence="2">
    <location>
        <begin position="6"/>
        <end position="63"/>
    </location>
</feature>
<dbReference type="GO" id="GO:0003677">
    <property type="term" value="F:DNA binding"/>
    <property type="evidence" value="ECO:0007669"/>
    <property type="project" value="InterPro"/>
</dbReference>
<dbReference type="Gene3D" id="1.10.260.40">
    <property type="entry name" value="lambda repressor-like DNA-binding domains"/>
    <property type="match status" value="1"/>
</dbReference>
<protein>
    <submittedName>
        <fullName evidence="3">Peptidase S24-like</fullName>
    </submittedName>
</protein>
<evidence type="ECO:0000313" key="3">
    <source>
        <dbReference type="EMBL" id="SDH70881.1"/>
    </source>
</evidence>
<dbReference type="Pfam" id="PF00717">
    <property type="entry name" value="Peptidase_S24"/>
    <property type="match status" value="1"/>
</dbReference>
<name>A0A1G8ELW7_9FLAO</name>
<dbReference type="SUPFAM" id="SSF51306">
    <property type="entry name" value="LexA/Signal peptidase"/>
    <property type="match status" value="1"/>
</dbReference>
<gene>
    <name evidence="3" type="ORF">SAMN05421818_11184</name>
</gene>
<dbReference type="Pfam" id="PF07022">
    <property type="entry name" value="Phage_CI_repr"/>
    <property type="match status" value="1"/>
</dbReference>
<dbReference type="AlphaFoldDB" id="A0A1G8ELW7"/>
<keyword evidence="4" id="KW-1185">Reference proteome</keyword>
<dbReference type="Proteomes" id="UP000243588">
    <property type="component" value="Unassembled WGS sequence"/>
</dbReference>
<dbReference type="CDD" id="cd06462">
    <property type="entry name" value="Peptidase_S24_S26"/>
    <property type="match status" value="1"/>
</dbReference>
<dbReference type="InterPro" id="IPR010744">
    <property type="entry name" value="Phage_CI_N"/>
</dbReference>
<dbReference type="InterPro" id="IPR010982">
    <property type="entry name" value="Lambda_DNA-bd_dom_sf"/>
</dbReference>
<reference evidence="4" key="1">
    <citation type="submission" date="2016-10" db="EMBL/GenBank/DDBJ databases">
        <authorList>
            <person name="Varghese N."/>
            <person name="Submissions S."/>
        </authorList>
    </citation>
    <scope>NUCLEOTIDE SEQUENCE [LARGE SCALE GENOMIC DNA]</scope>
    <source>
        <strain evidence="4">DSM 23313</strain>
    </source>
</reference>
<dbReference type="InterPro" id="IPR015927">
    <property type="entry name" value="Peptidase_S24_S26A/B/C"/>
</dbReference>
<proteinExistence type="predicted"/>
<evidence type="ECO:0000259" key="1">
    <source>
        <dbReference type="Pfam" id="PF00717"/>
    </source>
</evidence>